<dbReference type="EMBL" id="PKSM01000292">
    <property type="protein sequence ID" value="POV98685.1"/>
    <property type="molecule type" value="Genomic_DNA"/>
</dbReference>
<proteinExistence type="predicted"/>
<dbReference type="VEuPathDB" id="FungiDB:PSHT_13913"/>
<comment type="caution">
    <text evidence="2">The sequence shown here is derived from an EMBL/GenBank/DDBJ whole genome shotgun (WGS) entry which is preliminary data.</text>
</comment>
<dbReference type="AlphaFoldDB" id="A0A2S4UMY8"/>
<reference evidence="3" key="2">
    <citation type="journal article" date="2018" name="BMC Genomics">
        <title>Genomic insights into host adaptation between the wheat stripe rust pathogen (Puccinia striiformis f. sp. tritici) and the barley stripe rust pathogen (Puccinia striiformis f. sp. hordei).</title>
        <authorList>
            <person name="Xia C."/>
            <person name="Wang M."/>
            <person name="Yin C."/>
            <person name="Cornejo O.E."/>
            <person name="Hulbert S.H."/>
            <person name="Chen X."/>
        </authorList>
    </citation>
    <scope>NUCLEOTIDE SEQUENCE [LARGE SCALE GENOMIC DNA]</scope>
    <source>
        <strain evidence="3">93TX-2</strain>
    </source>
</reference>
<dbReference type="Proteomes" id="UP000238274">
    <property type="component" value="Unassembled WGS sequence"/>
</dbReference>
<evidence type="ECO:0000313" key="2">
    <source>
        <dbReference type="EMBL" id="POV98685.1"/>
    </source>
</evidence>
<keyword evidence="3" id="KW-1185">Reference proteome</keyword>
<name>A0A2S4UMY8_9BASI</name>
<feature type="region of interest" description="Disordered" evidence="1">
    <location>
        <begin position="24"/>
        <end position="45"/>
    </location>
</feature>
<evidence type="ECO:0000313" key="3">
    <source>
        <dbReference type="Proteomes" id="UP000238274"/>
    </source>
</evidence>
<reference evidence="3" key="3">
    <citation type="journal article" date="2018" name="Mol. Plant Microbe Interact.">
        <title>Genome sequence resources for the wheat stripe rust pathogen (Puccinia striiformis f. sp. tritici) and the barley stripe rust pathogen (Puccinia striiformis f. sp. hordei).</title>
        <authorList>
            <person name="Xia C."/>
            <person name="Wang M."/>
            <person name="Yin C."/>
            <person name="Cornejo O.E."/>
            <person name="Hulbert S.H."/>
            <person name="Chen X."/>
        </authorList>
    </citation>
    <scope>NUCLEOTIDE SEQUENCE [LARGE SCALE GENOMIC DNA]</scope>
    <source>
        <strain evidence="3">93TX-2</strain>
    </source>
</reference>
<reference evidence="2 3" key="1">
    <citation type="submission" date="2017-12" db="EMBL/GenBank/DDBJ databases">
        <title>Gene loss provides genomic basis for host adaptation in cereal stripe rust fungi.</title>
        <authorList>
            <person name="Xia C."/>
        </authorList>
    </citation>
    <scope>NUCLEOTIDE SEQUENCE [LARGE SCALE GENOMIC DNA]</scope>
    <source>
        <strain evidence="2 3">93TX-2</strain>
    </source>
</reference>
<organism evidence="2 3">
    <name type="scientific">Puccinia striiformis</name>
    <dbReference type="NCBI Taxonomy" id="27350"/>
    <lineage>
        <taxon>Eukaryota</taxon>
        <taxon>Fungi</taxon>
        <taxon>Dikarya</taxon>
        <taxon>Basidiomycota</taxon>
        <taxon>Pucciniomycotina</taxon>
        <taxon>Pucciniomycetes</taxon>
        <taxon>Pucciniales</taxon>
        <taxon>Pucciniaceae</taxon>
        <taxon>Puccinia</taxon>
    </lineage>
</organism>
<accession>A0A2S4UMY8</accession>
<sequence length="59" mass="6464">MTCLRLYTTSCVAPPADDSKLFEWGGKDASALPNESDDPIPGESDLRRQAVFNDFLSSQ</sequence>
<gene>
    <name evidence="2" type="ORF">PSHT_13913</name>
</gene>
<protein>
    <submittedName>
        <fullName evidence="2">Uncharacterized protein</fullName>
    </submittedName>
</protein>
<evidence type="ECO:0000256" key="1">
    <source>
        <dbReference type="SAM" id="MobiDB-lite"/>
    </source>
</evidence>